<feature type="region of interest" description="Disordered" evidence="1">
    <location>
        <begin position="1"/>
        <end position="43"/>
    </location>
</feature>
<proteinExistence type="predicted"/>
<dbReference type="Proteomes" id="UP000298663">
    <property type="component" value="Unassembled WGS sequence"/>
</dbReference>
<evidence type="ECO:0000313" key="2">
    <source>
        <dbReference type="EMBL" id="TKR67058.1"/>
    </source>
</evidence>
<reference evidence="2 3" key="1">
    <citation type="journal article" date="2015" name="Genome Biol.">
        <title>Comparative genomics of Steinernema reveals deeply conserved gene regulatory networks.</title>
        <authorList>
            <person name="Dillman A.R."/>
            <person name="Macchietto M."/>
            <person name="Porter C.F."/>
            <person name="Rogers A."/>
            <person name="Williams B."/>
            <person name="Antoshechkin I."/>
            <person name="Lee M.M."/>
            <person name="Goodwin Z."/>
            <person name="Lu X."/>
            <person name="Lewis E.E."/>
            <person name="Goodrich-Blair H."/>
            <person name="Stock S.P."/>
            <person name="Adams B.J."/>
            <person name="Sternberg P.W."/>
            <person name="Mortazavi A."/>
        </authorList>
    </citation>
    <scope>NUCLEOTIDE SEQUENCE [LARGE SCALE GENOMIC DNA]</scope>
    <source>
        <strain evidence="2 3">ALL</strain>
    </source>
</reference>
<keyword evidence="3" id="KW-1185">Reference proteome</keyword>
<feature type="compositionally biased region" description="Pro residues" evidence="1">
    <location>
        <begin position="30"/>
        <end position="43"/>
    </location>
</feature>
<accession>A0A4U5MD56</accession>
<dbReference type="EMBL" id="AZBU02000008">
    <property type="protein sequence ID" value="TKR67058.1"/>
    <property type="molecule type" value="Genomic_DNA"/>
</dbReference>
<feature type="compositionally biased region" description="Low complexity" evidence="1">
    <location>
        <begin position="9"/>
        <end position="29"/>
    </location>
</feature>
<protein>
    <submittedName>
        <fullName evidence="2">Uncharacterized protein</fullName>
    </submittedName>
</protein>
<evidence type="ECO:0000256" key="1">
    <source>
        <dbReference type="SAM" id="MobiDB-lite"/>
    </source>
</evidence>
<organism evidence="2 3">
    <name type="scientific">Steinernema carpocapsae</name>
    <name type="common">Entomopathogenic nematode</name>
    <dbReference type="NCBI Taxonomy" id="34508"/>
    <lineage>
        <taxon>Eukaryota</taxon>
        <taxon>Metazoa</taxon>
        <taxon>Ecdysozoa</taxon>
        <taxon>Nematoda</taxon>
        <taxon>Chromadorea</taxon>
        <taxon>Rhabditida</taxon>
        <taxon>Tylenchina</taxon>
        <taxon>Panagrolaimomorpha</taxon>
        <taxon>Strongyloidoidea</taxon>
        <taxon>Steinernematidae</taxon>
        <taxon>Steinernema</taxon>
    </lineage>
</organism>
<sequence length="74" mass="8190">MFFQSTPTSSRFARSVRRAATAAKRSLASEPPPTTTSLLPPPQPHQILKLISLQMSPPRRSSWSRVRTAQADVC</sequence>
<name>A0A4U5MD56_STECR</name>
<dbReference type="AlphaFoldDB" id="A0A4U5MD56"/>
<reference evidence="2 3" key="2">
    <citation type="journal article" date="2019" name="G3 (Bethesda)">
        <title>Hybrid Assembly of the Genome of the Entomopathogenic Nematode Steinernema carpocapsae Identifies the X-Chromosome.</title>
        <authorList>
            <person name="Serra L."/>
            <person name="Macchietto M."/>
            <person name="Macias-Munoz A."/>
            <person name="McGill C.J."/>
            <person name="Rodriguez I.M."/>
            <person name="Rodriguez B."/>
            <person name="Murad R."/>
            <person name="Mortazavi A."/>
        </authorList>
    </citation>
    <scope>NUCLEOTIDE SEQUENCE [LARGE SCALE GENOMIC DNA]</scope>
    <source>
        <strain evidence="2 3">ALL</strain>
    </source>
</reference>
<evidence type="ECO:0000313" key="3">
    <source>
        <dbReference type="Proteomes" id="UP000298663"/>
    </source>
</evidence>
<comment type="caution">
    <text evidence="2">The sequence shown here is derived from an EMBL/GenBank/DDBJ whole genome shotgun (WGS) entry which is preliminary data.</text>
</comment>
<gene>
    <name evidence="2" type="ORF">L596_023268</name>
</gene>